<keyword evidence="1" id="KW-1185">Reference proteome</keyword>
<gene>
    <name evidence="2" type="primary">LOC142182266</name>
</gene>
<proteinExistence type="predicted"/>
<dbReference type="Proteomes" id="UP000790787">
    <property type="component" value="Chromosome 6"/>
</dbReference>
<evidence type="ECO:0000313" key="2">
    <source>
        <dbReference type="RefSeq" id="XP_075112531.1"/>
    </source>
</evidence>
<evidence type="ECO:0000313" key="1">
    <source>
        <dbReference type="Proteomes" id="UP000790787"/>
    </source>
</evidence>
<organism evidence="1 2">
    <name type="scientific">Nicotiana tabacum</name>
    <name type="common">Common tobacco</name>
    <dbReference type="NCBI Taxonomy" id="4097"/>
    <lineage>
        <taxon>Eukaryota</taxon>
        <taxon>Viridiplantae</taxon>
        <taxon>Streptophyta</taxon>
        <taxon>Embryophyta</taxon>
        <taxon>Tracheophyta</taxon>
        <taxon>Spermatophyta</taxon>
        <taxon>Magnoliopsida</taxon>
        <taxon>eudicotyledons</taxon>
        <taxon>Gunneridae</taxon>
        <taxon>Pentapetalae</taxon>
        <taxon>asterids</taxon>
        <taxon>lamiids</taxon>
        <taxon>Solanales</taxon>
        <taxon>Solanaceae</taxon>
        <taxon>Nicotianoideae</taxon>
        <taxon>Nicotianeae</taxon>
        <taxon>Nicotiana</taxon>
    </lineage>
</organism>
<accession>A0AC58USQ6</accession>
<reference evidence="1" key="1">
    <citation type="journal article" date="2014" name="Nat. Commun.">
        <title>The tobacco genome sequence and its comparison with those of tomato and potato.</title>
        <authorList>
            <person name="Sierro N."/>
            <person name="Battey J.N."/>
            <person name="Ouadi S."/>
            <person name="Bakaher N."/>
            <person name="Bovet L."/>
            <person name="Willig A."/>
            <person name="Goepfert S."/>
            <person name="Peitsch M.C."/>
            <person name="Ivanov N.V."/>
        </authorList>
    </citation>
    <scope>NUCLEOTIDE SEQUENCE [LARGE SCALE GENOMIC DNA]</scope>
</reference>
<name>A0AC58USQ6_TOBAC</name>
<protein>
    <submittedName>
        <fullName evidence="2">Uncharacterized protein LOC142182266</fullName>
    </submittedName>
</protein>
<sequence>MDPLDEEKTSFIKDIGTYCYKVMPLGLKNVGATYYSLVTKILQEHLGKTFEVYIDDMLVKSQQAGDHIQHLSDIFQILRKFNMKLNPEKCEFGVLAGKFLGFLVSNCGIEVNPAQIKAIEEIPDILTSKKEVQRLTERIPALGRFVSKSLEKCFKFFSSLKKQNQFEWSEECQQALKNLKAYLSNPPLLAKPKDGEKLLIYLTVSKVVVSAVLVRKDQGKQSPIYYVSKSLLDAETRYPHLEKYELALIMASRKLRPYFQCHLISVVTTYPLHNILHKQELSEFSQGIQAGAEKELQVFNKSNPAIKCHPITNNEAEYEVVIAGLELARELEIEQVIIKSDSQLVVNQMQGTYIPREARMQQYLEKARDLVRQFQTWKITQIPREENFKADTLANLASAAEVTNEENASYGILSEDKKKAQALRQKAARYCLDRGNLYRKMFGGPLARCLGPSQIEYVIKEIHEGNCGNHTGGKSLIQVFLNLVMGIDCLVVEVSELASLKKRLEESKGKWPEVLPGILWAYRTTAKTSTRETSFSLVYDAKALIPVEIGEPSTRYTQAIKESNEEEMRVNLDLLEERRETALIRMAAQNKLLSDITIGKLVSDTSRLGTTYSKKFFNPQEQPMQEC</sequence>
<reference evidence="2" key="2">
    <citation type="submission" date="2025-08" db="UniProtKB">
        <authorList>
            <consortium name="RefSeq"/>
        </authorList>
    </citation>
    <scope>IDENTIFICATION</scope>
    <source>
        <tissue evidence="2">Leaf</tissue>
    </source>
</reference>
<dbReference type="RefSeq" id="XP_075112531.1">
    <property type="nucleotide sequence ID" value="XM_075256430.1"/>
</dbReference>